<organism evidence="3 4">
    <name type="scientific">Novosphingobium mangrovi</name>
    <name type="common">ex Hu et al. 2023</name>
    <dbReference type="NCBI Taxonomy" id="2930094"/>
    <lineage>
        <taxon>Bacteria</taxon>
        <taxon>Pseudomonadati</taxon>
        <taxon>Pseudomonadota</taxon>
        <taxon>Alphaproteobacteria</taxon>
        <taxon>Sphingomonadales</taxon>
        <taxon>Sphingomonadaceae</taxon>
        <taxon>Novosphingobium</taxon>
    </lineage>
</organism>
<feature type="transmembrane region" description="Helical" evidence="1">
    <location>
        <begin position="39"/>
        <end position="65"/>
    </location>
</feature>
<dbReference type="Proteomes" id="UP001162802">
    <property type="component" value="Unassembled WGS sequence"/>
</dbReference>
<dbReference type="InterPro" id="IPR012495">
    <property type="entry name" value="TadE-like_dom"/>
</dbReference>
<reference evidence="3" key="1">
    <citation type="submission" date="2022-03" db="EMBL/GenBank/DDBJ databases">
        <title>Identification of a novel bacterium isolated from mangrove sediments.</title>
        <authorList>
            <person name="Pan X."/>
        </authorList>
    </citation>
    <scope>NUCLEOTIDE SEQUENCE</scope>
    <source>
        <strain evidence="3">B2637</strain>
    </source>
</reference>
<dbReference type="EMBL" id="JALHAT010000003">
    <property type="protein sequence ID" value="MCJ1959514.1"/>
    <property type="molecule type" value="Genomic_DNA"/>
</dbReference>
<evidence type="ECO:0000313" key="3">
    <source>
        <dbReference type="EMBL" id="MCJ1959514.1"/>
    </source>
</evidence>
<gene>
    <name evidence="3" type="ORF">MTR65_02300</name>
</gene>
<keyword evidence="1" id="KW-0472">Membrane</keyword>
<evidence type="ECO:0000259" key="2">
    <source>
        <dbReference type="Pfam" id="PF07811"/>
    </source>
</evidence>
<protein>
    <submittedName>
        <fullName evidence="3">Pilus assembly protein</fullName>
    </submittedName>
</protein>
<keyword evidence="4" id="KW-1185">Reference proteome</keyword>
<keyword evidence="1" id="KW-0812">Transmembrane</keyword>
<feature type="domain" description="TadE-like" evidence="2">
    <location>
        <begin position="39"/>
        <end position="81"/>
    </location>
</feature>
<dbReference type="Pfam" id="PF07811">
    <property type="entry name" value="TadE"/>
    <property type="match status" value="1"/>
</dbReference>
<dbReference type="RefSeq" id="WP_243796735.1">
    <property type="nucleotide sequence ID" value="NZ_JALHAT010000003.1"/>
</dbReference>
<name>A0ABT0A8I0_9SPHN</name>
<sequence>MTKAIGGAIYPRYARPRRILAPVARRLSRIRRLPAHTGGAVLVEAALALPVLIMLLLGVVTYGGWFMAAHSLQQVANEAARASVAGLDAGERRQLVDTSVADSVLHTGTLDPDLVTVQTGLDGQYYRVTLVYDVTQAEMFSNSLVPLPGDTIARAATVQLAGI</sequence>
<evidence type="ECO:0000313" key="4">
    <source>
        <dbReference type="Proteomes" id="UP001162802"/>
    </source>
</evidence>
<evidence type="ECO:0000256" key="1">
    <source>
        <dbReference type="SAM" id="Phobius"/>
    </source>
</evidence>
<accession>A0ABT0A8I0</accession>
<keyword evidence="1" id="KW-1133">Transmembrane helix</keyword>
<comment type="caution">
    <text evidence="3">The sequence shown here is derived from an EMBL/GenBank/DDBJ whole genome shotgun (WGS) entry which is preliminary data.</text>
</comment>
<proteinExistence type="predicted"/>